<feature type="non-terminal residue" evidence="1">
    <location>
        <position position="1"/>
    </location>
</feature>
<name>A0A074VXT0_AURM1</name>
<keyword evidence="2" id="KW-1185">Reference proteome</keyword>
<dbReference type="GeneID" id="63912250"/>
<accession>A0A074VXT0</accession>
<dbReference type="RefSeq" id="XP_040882623.1">
    <property type="nucleotide sequence ID" value="XM_041018877.1"/>
</dbReference>
<proteinExistence type="predicted"/>
<dbReference type="EMBL" id="KL584826">
    <property type="protein sequence ID" value="KEQ65600.1"/>
    <property type="molecule type" value="Genomic_DNA"/>
</dbReference>
<dbReference type="HOGENOM" id="CLU_054614_0_0_1"/>
<reference evidence="1 2" key="1">
    <citation type="journal article" date="2014" name="BMC Genomics">
        <title>Genome sequencing of four Aureobasidium pullulans varieties: biotechnological potential, stress tolerance, and description of new species.</title>
        <authorList>
            <person name="Gostin Ar C."/>
            <person name="Ohm R.A."/>
            <person name="Kogej T."/>
            <person name="Sonjak S."/>
            <person name="Turk M."/>
            <person name="Zajc J."/>
            <person name="Zalar P."/>
            <person name="Grube M."/>
            <person name="Sun H."/>
            <person name="Han J."/>
            <person name="Sharma A."/>
            <person name="Chiniquy J."/>
            <person name="Ngan C.Y."/>
            <person name="Lipzen A."/>
            <person name="Barry K."/>
            <person name="Grigoriev I.V."/>
            <person name="Gunde-Cimerman N."/>
        </authorList>
    </citation>
    <scope>NUCLEOTIDE SEQUENCE [LARGE SCALE GENOMIC DNA]</scope>
    <source>
        <strain evidence="1 2">CBS 110374</strain>
    </source>
</reference>
<gene>
    <name evidence="1" type="ORF">M437DRAFT_16834</name>
</gene>
<protein>
    <submittedName>
        <fullName evidence="1">Uncharacterized protein</fullName>
    </submittedName>
</protein>
<sequence>PYSESQIIALITEYYHLLFSLNYLLPKDIDFPPPVGREIDQTLCQSLNLTPEVISLMQHIPCPCSEGLMLEHELLIPQSHANCFVDAKLVKLGRDPEVGENEWFLKATDVALSVMGDEGQYLVLDTEKNTLRVCTWEGPKSPEDEDEAGLCHDFNPDSPDDHYTRFPVHDPVEYLQLIIDKTRSLEWLPMRLHSMGSILTAGPIYSETKRVLNEEYGWPDNFKSEEWKRDRKRI</sequence>
<evidence type="ECO:0000313" key="2">
    <source>
        <dbReference type="Proteomes" id="UP000030672"/>
    </source>
</evidence>
<feature type="non-terminal residue" evidence="1">
    <location>
        <position position="234"/>
    </location>
</feature>
<dbReference type="AlphaFoldDB" id="A0A074VXT0"/>
<organism evidence="1 2">
    <name type="scientific">Aureobasidium melanogenum (strain CBS 110374)</name>
    <name type="common">Aureobasidium pullulans var. melanogenum</name>
    <dbReference type="NCBI Taxonomy" id="1043003"/>
    <lineage>
        <taxon>Eukaryota</taxon>
        <taxon>Fungi</taxon>
        <taxon>Dikarya</taxon>
        <taxon>Ascomycota</taxon>
        <taxon>Pezizomycotina</taxon>
        <taxon>Dothideomycetes</taxon>
        <taxon>Dothideomycetidae</taxon>
        <taxon>Dothideales</taxon>
        <taxon>Saccotheciaceae</taxon>
        <taxon>Aureobasidium</taxon>
    </lineage>
</organism>
<evidence type="ECO:0000313" key="1">
    <source>
        <dbReference type="EMBL" id="KEQ65600.1"/>
    </source>
</evidence>
<dbReference type="Proteomes" id="UP000030672">
    <property type="component" value="Unassembled WGS sequence"/>
</dbReference>